<feature type="compositionally biased region" description="Basic and acidic residues" evidence="10">
    <location>
        <begin position="331"/>
        <end position="351"/>
    </location>
</feature>
<dbReference type="RefSeq" id="WP_107523353.1">
    <property type="nucleotide sequence ID" value="NZ_JBOBEN010000006.1"/>
</dbReference>
<evidence type="ECO:0000256" key="2">
    <source>
        <dbReference type="ARBA" id="ARBA00004613"/>
    </source>
</evidence>
<dbReference type="AlphaFoldDB" id="A0A2T4LUW3"/>
<dbReference type="Pfam" id="PF04650">
    <property type="entry name" value="YSIRK_signal"/>
    <property type="match status" value="1"/>
</dbReference>
<comment type="subcellular location">
    <subcellularLocation>
        <location evidence="2">Secreted</location>
    </subcellularLocation>
</comment>
<evidence type="ECO:0000256" key="6">
    <source>
        <dbReference type="ARBA" id="ARBA00022729"/>
    </source>
</evidence>
<evidence type="ECO:0000256" key="3">
    <source>
        <dbReference type="ARBA" id="ARBA00010701"/>
    </source>
</evidence>
<evidence type="ECO:0000256" key="7">
    <source>
        <dbReference type="ARBA" id="ARBA00022801"/>
    </source>
</evidence>
<dbReference type="GO" id="GO:0016042">
    <property type="term" value="P:lipid catabolic process"/>
    <property type="evidence" value="ECO:0007669"/>
    <property type="project" value="UniProtKB-KW"/>
</dbReference>
<sequence>MEQKKNKYSIRKFTFGASSILIGSLLFIGVDSAQAAETEKQTSEMNYQDIGENVGETNSDNATGDSGVPVNKNDKQTSDNQSLHNDRFTTEAENENNEKLDVENNNNQTKNEGSEEVNPGYNEQDKTKDETSEEVDPEYNEQDKAKNETSEEVDPEYNEQDKTKDETSEEVDPEYNEQDKAKNETSKEVDPEYNEQDKAKNETSEEVDPEYNEQDKTKDETSEEVDPEYNEQDKAKNETSKEVDPEYNEQDKAKNETSKEVDPEYNEQDKAKNETSEEVDPEYNEQDKTKDETSKEVDPEYNEQDKAKEMKVNADSSQSEVQNDVEFGQLKNDDLVNEDRQSNQKNNDQDKSLALLKKNAVATTNNKVNQQNVEKTQTQPTKKAKQSQYKNQDPIILVHGFNGFTDDIKPSVLPHYWGGDKLNIQQDLEQKGYNAYEASIGALSSNHDRAVELYYYIKGGTVDYGAAHAEKYGHDRYGKTYEGVYKDWQPGQKVHLVGHSMGGQTIRQLEEYLRNGDPEEIEYQKQHGGDISPVFQGNNDNMISSITTLATPHNGTHAADQLGNETLIRQVAFDYAKLKGNKNSKVSFGLEQWGLKQKDDETYNQYVERLKDSKLWTTDDNGFYDLTRAGATELNKKTSLNPNIVYKTYTGESTRDGLFGRQKSDINMYLPMGITGNVIGKAPEKEWRVNDGLVSTISALHPFNQAYVAASNQVQKGVWQVTPIMHDWDHADFVGQDSNDTKRSQAELSRFYEGIASDLVRTESAEA</sequence>
<feature type="domain" description="YSIRK Gram-positive signal peptide" evidence="12">
    <location>
        <begin position="3"/>
        <end position="27"/>
    </location>
</feature>
<evidence type="ECO:0000256" key="10">
    <source>
        <dbReference type="SAM" id="MobiDB-lite"/>
    </source>
</evidence>
<keyword evidence="5" id="KW-0964">Secreted</keyword>
<dbReference type="Pfam" id="PF24708">
    <property type="entry name" value="Lip_C"/>
    <property type="match status" value="1"/>
</dbReference>
<protein>
    <recommendedName>
        <fullName evidence="4">triacylglycerol lipase</fullName>
        <ecNumber evidence="4">3.1.1.3</ecNumber>
    </recommendedName>
</protein>
<dbReference type="EC" id="3.1.1.3" evidence="4"/>
<proteinExistence type="inferred from homology"/>
<dbReference type="PANTHER" id="PTHR34043:SF3">
    <property type="entry name" value="ALPHA_BETA-HYDROLASES SUPERFAMILY PROTEIN"/>
    <property type="match status" value="1"/>
</dbReference>
<dbReference type="Proteomes" id="UP000241208">
    <property type="component" value="Unassembled WGS sequence"/>
</dbReference>
<comment type="catalytic activity">
    <reaction evidence="1">
        <text>a triacylglycerol + H2O = a diacylglycerol + a fatty acid + H(+)</text>
        <dbReference type="Rhea" id="RHEA:12044"/>
        <dbReference type="ChEBI" id="CHEBI:15377"/>
        <dbReference type="ChEBI" id="CHEBI:15378"/>
        <dbReference type="ChEBI" id="CHEBI:17855"/>
        <dbReference type="ChEBI" id="CHEBI:18035"/>
        <dbReference type="ChEBI" id="CHEBI:28868"/>
        <dbReference type="EC" id="3.1.1.3"/>
    </reaction>
</comment>
<dbReference type="PANTHER" id="PTHR34043">
    <property type="entry name" value="ALPHA/BETA-HYDROLASES SUPERFAMILY PROTEIN"/>
    <property type="match status" value="1"/>
</dbReference>
<evidence type="ECO:0000256" key="1">
    <source>
        <dbReference type="ARBA" id="ARBA00001024"/>
    </source>
</evidence>
<dbReference type="SUPFAM" id="SSF53474">
    <property type="entry name" value="alpha/beta-Hydrolases"/>
    <property type="match status" value="1"/>
</dbReference>
<dbReference type="NCBIfam" id="NF047351">
    <property type="entry name" value="lipase_YSIRK_Sa"/>
    <property type="match status" value="1"/>
</dbReference>
<name>A0A2T4LUW3_9STAP</name>
<evidence type="ECO:0000259" key="12">
    <source>
        <dbReference type="Pfam" id="PF04650"/>
    </source>
</evidence>
<feature type="compositionally biased region" description="Basic and acidic residues" evidence="10">
    <location>
        <begin position="84"/>
        <end position="102"/>
    </location>
</feature>
<comment type="similarity">
    <text evidence="3">Belongs to the AB hydrolase superfamily. Lipase family.</text>
</comment>
<feature type="compositionally biased region" description="Polar residues" evidence="10">
    <location>
        <begin position="361"/>
        <end position="374"/>
    </location>
</feature>
<evidence type="ECO:0000313" key="15">
    <source>
        <dbReference type="Proteomes" id="UP000241208"/>
    </source>
</evidence>
<feature type="compositionally biased region" description="Basic and acidic residues" evidence="10">
    <location>
        <begin position="285"/>
        <end position="312"/>
    </location>
</feature>
<dbReference type="InterPro" id="IPR029058">
    <property type="entry name" value="AB_hydrolase_fold"/>
</dbReference>
<dbReference type="GO" id="GO:0005576">
    <property type="term" value="C:extracellular region"/>
    <property type="evidence" value="ECO:0007669"/>
    <property type="project" value="UniProtKB-SubCell"/>
</dbReference>
<dbReference type="EMBL" id="PYZR01000015">
    <property type="protein sequence ID" value="PTF67149.1"/>
    <property type="molecule type" value="Genomic_DNA"/>
</dbReference>
<dbReference type="Gene3D" id="3.40.50.1820">
    <property type="entry name" value="alpha/beta hydrolase"/>
    <property type="match status" value="1"/>
</dbReference>
<comment type="caution">
    <text evidence="14">The sequence shown here is derived from an EMBL/GenBank/DDBJ whole genome shotgun (WGS) entry which is preliminary data.</text>
</comment>
<keyword evidence="7" id="KW-0378">Hydrolase</keyword>
<feature type="compositionally biased region" description="Basic and acidic residues" evidence="10">
    <location>
        <begin position="177"/>
        <end position="203"/>
    </location>
</feature>
<feature type="compositionally biased region" description="Acidic residues" evidence="10">
    <location>
        <begin position="167"/>
        <end position="176"/>
    </location>
</feature>
<evidence type="ECO:0000256" key="9">
    <source>
        <dbReference type="ARBA" id="ARBA00023098"/>
    </source>
</evidence>
<feature type="region of interest" description="Disordered" evidence="10">
    <location>
        <begin position="35"/>
        <end position="389"/>
    </location>
</feature>
<feature type="compositionally biased region" description="Acidic residues" evidence="10">
    <location>
        <begin position="131"/>
        <end position="140"/>
    </location>
</feature>
<feature type="domain" description="Lipase-like C-terminal" evidence="13">
    <location>
        <begin position="391"/>
        <end position="764"/>
    </location>
</feature>
<dbReference type="NCBIfam" id="TIGR01168">
    <property type="entry name" value="YSIRK_signal"/>
    <property type="match status" value="1"/>
</dbReference>
<evidence type="ECO:0000313" key="14">
    <source>
        <dbReference type="EMBL" id="PTF67149.1"/>
    </source>
</evidence>
<keyword evidence="9" id="KW-0443">Lipid metabolism</keyword>
<dbReference type="InterPro" id="IPR005877">
    <property type="entry name" value="YSIRK_signal_dom"/>
</dbReference>
<gene>
    <name evidence="14" type="ORF">BUY34_02535</name>
</gene>
<evidence type="ECO:0000259" key="13">
    <source>
        <dbReference type="Pfam" id="PF24708"/>
    </source>
</evidence>
<reference evidence="14 15" key="1">
    <citation type="journal article" date="2016" name="Front. Microbiol.">
        <title>Comprehensive Phylogenetic Analysis of Bovine Non-aureus Staphylococci Species Based on Whole-Genome Sequencing.</title>
        <authorList>
            <person name="Naushad S."/>
            <person name="Barkema H.W."/>
            <person name="Luby C."/>
            <person name="Condas L.A."/>
            <person name="Nobrega D.B."/>
            <person name="Carson D.A."/>
            <person name="De Buck J."/>
        </authorList>
    </citation>
    <scope>NUCLEOTIDE SEQUENCE [LARGE SCALE GENOMIC DNA]</scope>
    <source>
        <strain evidence="14 15">SNUC 3829</strain>
    </source>
</reference>
<feature type="signal peptide" evidence="11">
    <location>
        <begin position="1"/>
        <end position="35"/>
    </location>
</feature>
<dbReference type="STRING" id="29382.BZ166_03525"/>
<evidence type="ECO:0000256" key="8">
    <source>
        <dbReference type="ARBA" id="ARBA00022963"/>
    </source>
</evidence>
<dbReference type="GO" id="GO:0004806">
    <property type="term" value="F:triacylglycerol lipase activity"/>
    <property type="evidence" value="ECO:0007669"/>
    <property type="project" value="UniProtKB-EC"/>
</dbReference>
<evidence type="ECO:0000256" key="11">
    <source>
        <dbReference type="SAM" id="SignalP"/>
    </source>
</evidence>
<keyword evidence="8" id="KW-0442">Lipid degradation</keyword>
<keyword evidence="6 11" id="KW-0732">Signal</keyword>
<evidence type="ECO:0000256" key="5">
    <source>
        <dbReference type="ARBA" id="ARBA00022525"/>
    </source>
</evidence>
<organism evidence="14 15">
    <name type="scientific">Staphylococcus cohnii</name>
    <dbReference type="NCBI Taxonomy" id="29382"/>
    <lineage>
        <taxon>Bacteria</taxon>
        <taxon>Bacillati</taxon>
        <taxon>Bacillota</taxon>
        <taxon>Bacilli</taxon>
        <taxon>Bacillales</taxon>
        <taxon>Staphylococcaceae</taxon>
        <taxon>Staphylococcus</taxon>
        <taxon>Staphylococcus cohnii species complex</taxon>
    </lineage>
</organism>
<evidence type="ECO:0000256" key="4">
    <source>
        <dbReference type="ARBA" id="ARBA00013279"/>
    </source>
</evidence>
<feature type="compositionally biased region" description="Polar residues" evidence="10">
    <location>
        <begin position="55"/>
        <end position="64"/>
    </location>
</feature>
<feature type="chain" id="PRO_5030056867" description="triacylglycerol lipase" evidence="11">
    <location>
        <begin position="36"/>
        <end position="767"/>
    </location>
</feature>
<accession>A0A2T4LUW3</accession>
<dbReference type="InterPro" id="IPR056304">
    <property type="entry name" value="Lip-like_C"/>
</dbReference>
<feature type="compositionally biased region" description="Acidic residues" evidence="10">
    <location>
        <begin position="221"/>
        <end position="230"/>
    </location>
</feature>
<feature type="compositionally biased region" description="Basic and acidic residues" evidence="10">
    <location>
        <begin position="231"/>
        <end position="275"/>
    </location>
</feature>